<evidence type="ECO:0000313" key="2">
    <source>
        <dbReference type="EMBL" id="MBR1139356.1"/>
    </source>
</evidence>
<accession>A0ABS5GDF1</accession>
<keyword evidence="3" id="KW-1185">Reference proteome</keyword>
<keyword evidence="1" id="KW-0732">Signal</keyword>
<dbReference type="EMBL" id="JAFCLK010000028">
    <property type="protein sequence ID" value="MBR1139356.1"/>
    <property type="molecule type" value="Genomic_DNA"/>
</dbReference>
<feature type="signal peptide" evidence="1">
    <location>
        <begin position="1"/>
        <end position="44"/>
    </location>
</feature>
<protein>
    <recommendedName>
        <fullName evidence="4">YHS domain-containing protein</fullName>
    </recommendedName>
</protein>
<sequence>MLSAPTMTAQRQQWNWSWSKPLFRRAIAVIALAPLLLAPLAAPAATTQRIIANRFSGLAIDGFDPVSYFVDGQALIGLPDFEAAQGGVVWRFRNEGNRASFLAHPEVYGPQFGGYDPTDVARGVTVAGNPRFFAVIEDRLFLFNREDSRDAFVADPARYLPRAEARWPTLEQDLPQ</sequence>
<dbReference type="NCBIfam" id="NF041384">
    <property type="entry name" value="YHS_seleno_dom"/>
    <property type="match status" value="1"/>
</dbReference>
<evidence type="ECO:0000256" key="1">
    <source>
        <dbReference type="SAM" id="SignalP"/>
    </source>
</evidence>
<evidence type="ECO:0000313" key="3">
    <source>
        <dbReference type="Proteomes" id="UP001314635"/>
    </source>
</evidence>
<proteinExistence type="predicted"/>
<dbReference type="Proteomes" id="UP001314635">
    <property type="component" value="Unassembled WGS sequence"/>
</dbReference>
<evidence type="ECO:0008006" key="4">
    <source>
        <dbReference type="Google" id="ProtNLM"/>
    </source>
</evidence>
<gene>
    <name evidence="2" type="ORF">JQ619_26700</name>
</gene>
<feature type="chain" id="PRO_5045364054" description="YHS domain-containing protein" evidence="1">
    <location>
        <begin position="45"/>
        <end position="176"/>
    </location>
</feature>
<comment type="caution">
    <text evidence="2">The sequence shown here is derived from an EMBL/GenBank/DDBJ whole genome shotgun (WGS) entry which is preliminary data.</text>
</comment>
<reference evidence="3" key="1">
    <citation type="journal article" date="2021" name="ISME J.">
        <title>Evolutionary origin and ecological implication of a unique nif island in free-living Bradyrhizobium lineages.</title>
        <authorList>
            <person name="Tao J."/>
        </authorList>
    </citation>
    <scope>NUCLEOTIDE SEQUENCE [LARGE SCALE GENOMIC DNA]</scope>
    <source>
        <strain evidence="3">SZCCT0094</strain>
    </source>
</reference>
<name>A0ABS5GDF1_9BRAD</name>
<organism evidence="2 3">
    <name type="scientific">Bradyrhizobium denitrificans</name>
    <dbReference type="NCBI Taxonomy" id="2734912"/>
    <lineage>
        <taxon>Bacteria</taxon>
        <taxon>Pseudomonadati</taxon>
        <taxon>Pseudomonadota</taxon>
        <taxon>Alphaproteobacteria</taxon>
        <taxon>Hyphomicrobiales</taxon>
        <taxon>Nitrobacteraceae</taxon>
        <taxon>Bradyrhizobium</taxon>
    </lineage>
</organism>